<dbReference type="RefSeq" id="WP_244152888.1">
    <property type="nucleotide sequence ID" value="NZ_FMTL01000002.1"/>
</dbReference>
<gene>
    <name evidence="1" type="ORF">SAMN05216370_3029</name>
</gene>
<dbReference type="Proteomes" id="UP000242418">
    <property type="component" value="Unassembled WGS sequence"/>
</dbReference>
<evidence type="ECO:0008006" key="3">
    <source>
        <dbReference type="Google" id="ProtNLM"/>
    </source>
</evidence>
<reference evidence="1 2" key="1">
    <citation type="submission" date="2016-10" db="EMBL/GenBank/DDBJ databases">
        <authorList>
            <person name="Varghese N."/>
            <person name="Submissions S."/>
        </authorList>
    </citation>
    <scope>NUCLEOTIDE SEQUENCE [LARGE SCALE GENOMIC DNA]</scope>
    <source>
        <strain evidence="1 2">DSM 17833</strain>
    </source>
</reference>
<dbReference type="AlphaFoldDB" id="A0AB37ZAJ4"/>
<sequence>MPLASTRTPMRVLFICTKNRLRSPTAEQVFANWPGVETASAGVNRDADNPVSPELLEWAELILVMESRHRRKLAEKFRRQLGNKPIYSLNIPDDYAYMDPALVHVLQQRVPPYLSR</sequence>
<evidence type="ECO:0000313" key="1">
    <source>
        <dbReference type="EMBL" id="SCW71037.1"/>
    </source>
</evidence>
<name>A0AB37ZAJ4_9PSED</name>
<dbReference type="EMBL" id="FMTL01000002">
    <property type="protein sequence ID" value="SCW71037.1"/>
    <property type="molecule type" value="Genomic_DNA"/>
</dbReference>
<dbReference type="PIRSF" id="PIRSF029416">
    <property type="entry name" value="UCP029416_PTP"/>
    <property type="match status" value="1"/>
</dbReference>
<comment type="caution">
    <text evidence="1">The sequence shown here is derived from an EMBL/GenBank/DDBJ whole genome shotgun (WGS) entry which is preliminary data.</text>
</comment>
<dbReference type="SUPFAM" id="SSF52788">
    <property type="entry name" value="Phosphotyrosine protein phosphatases I"/>
    <property type="match status" value="1"/>
</dbReference>
<keyword evidence="2" id="KW-1185">Reference proteome</keyword>
<accession>A0AB37ZAJ4</accession>
<protein>
    <recommendedName>
        <fullName evidence="3">Protein-tyrosine-phosphatase</fullName>
    </recommendedName>
</protein>
<dbReference type="Gene3D" id="3.40.50.2300">
    <property type="match status" value="1"/>
</dbReference>
<dbReference type="InterPro" id="IPR036196">
    <property type="entry name" value="Ptyr_pPase_sf"/>
</dbReference>
<proteinExistence type="predicted"/>
<dbReference type="InterPro" id="IPR016919">
    <property type="entry name" value="UCP029416_PTP"/>
</dbReference>
<organism evidence="1 2">
    <name type="scientific">Pseudomonas peli</name>
    <dbReference type="NCBI Taxonomy" id="592361"/>
    <lineage>
        <taxon>Bacteria</taxon>
        <taxon>Pseudomonadati</taxon>
        <taxon>Pseudomonadota</taxon>
        <taxon>Gammaproteobacteria</taxon>
        <taxon>Pseudomonadales</taxon>
        <taxon>Pseudomonadaceae</taxon>
        <taxon>Pseudomonas</taxon>
    </lineage>
</organism>
<evidence type="ECO:0000313" key="2">
    <source>
        <dbReference type="Proteomes" id="UP000242418"/>
    </source>
</evidence>